<evidence type="ECO:0000313" key="1">
    <source>
        <dbReference type="EMBL" id="MER6906508.1"/>
    </source>
</evidence>
<comment type="caution">
    <text evidence="1">The sequence shown here is derived from an EMBL/GenBank/DDBJ whole genome shotgun (WGS) entry which is preliminary data.</text>
</comment>
<reference evidence="1 2" key="1">
    <citation type="submission" date="2024-06" db="EMBL/GenBank/DDBJ databases">
        <title>The Natural Products Discovery Center: Release of the First 8490 Sequenced Strains for Exploring Actinobacteria Biosynthetic Diversity.</title>
        <authorList>
            <person name="Kalkreuter E."/>
            <person name="Kautsar S.A."/>
            <person name="Yang D."/>
            <person name="Bader C.D."/>
            <person name="Teijaro C.N."/>
            <person name="Fluegel L."/>
            <person name="Davis C.M."/>
            <person name="Simpson J.R."/>
            <person name="Lauterbach L."/>
            <person name="Steele A.D."/>
            <person name="Gui C."/>
            <person name="Meng S."/>
            <person name="Li G."/>
            <person name="Viehrig K."/>
            <person name="Ye F."/>
            <person name="Su P."/>
            <person name="Kiefer A.F."/>
            <person name="Nichols A."/>
            <person name="Cepeda A.J."/>
            <person name="Yan W."/>
            <person name="Fan B."/>
            <person name="Jiang Y."/>
            <person name="Adhikari A."/>
            <person name="Zheng C.-J."/>
            <person name="Schuster L."/>
            <person name="Cowan T.M."/>
            <person name="Smanski M.J."/>
            <person name="Chevrette M.G."/>
            <person name="De Carvalho L.P.S."/>
            <person name="Shen B."/>
        </authorList>
    </citation>
    <scope>NUCLEOTIDE SEQUENCE [LARGE SCALE GENOMIC DNA]</scope>
    <source>
        <strain evidence="1 2">NPDC000632</strain>
    </source>
</reference>
<dbReference type="EMBL" id="JBEPCV010000023">
    <property type="protein sequence ID" value="MER6906508.1"/>
    <property type="molecule type" value="Genomic_DNA"/>
</dbReference>
<organism evidence="1 2">
    <name type="scientific">Streptomyces flaveolus</name>
    <dbReference type="NCBI Taxonomy" id="67297"/>
    <lineage>
        <taxon>Bacteria</taxon>
        <taxon>Bacillati</taxon>
        <taxon>Actinomycetota</taxon>
        <taxon>Actinomycetes</taxon>
        <taxon>Kitasatosporales</taxon>
        <taxon>Streptomycetaceae</taxon>
        <taxon>Streptomyces</taxon>
    </lineage>
</organism>
<evidence type="ECO:0000313" key="2">
    <source>
        <dbReference type="Proteomes" id="UP001490330"/>
    </source>
</evidence>
<proteinExistence type="predicted"/>
<name>A0ABV1VJ45_9ACTN</name>
<dbReference type="Proteomes" id="UP001490330">
    <property type="component" value="Unassembled WGS sequence"/>
</dbReference>
<accession>A0ABV1VJ45</accession>
<dbReference type="RefSeq" id="WP_350721502.1">
    <property type="nucleotide sequence ID" value="NZ_JBEPCO010000026.1"/>
</dbReference>
<keyword evidence="2" id="KW-1185">Reference proteome</keyword>
<gene>
    <name evidence="1" type="ORF">ABT322_22695</name>
</gene>
<protein>
    <submittedName>
        <fullName evidence="1">Uncharacterized protein</fullName>
    </submittedName>
</protein>
<sequence>MLTINVALLLALVVSFRPRRRKASGGARCASRALGVGERWHRVDGVGV</sequence>